<dbReference type="EMBL" id="LR899954">
    <property type="protein sequence ID" value="CAD7243459.1"/>
    <property type="molecule type" value="Genomic_DNA"/>
</dbReference>
<dbReference type="InterPro" id="IPR012677">
    <property type="entry name" value="Nucleotide-bd_a/b_plait_sf"/>
</dbReference>
<evidence type="ECO:0000256" key="3">
    <source>
        <dbReference type="PROSITE-ProRule" id="PRU00176"/>
    </source>
</evidence>
<reference evidence="7" key="1">
    <citation type="submission" date="2020-11" db="EMBL/GenBank/DDBJ databases">
        <authorList>
            <person name="Tran Van P."/>
        </authorList>
    </citation>
    <scope>NUCLEOTIDE SEQUENCE</scope>
</reference>
<dbReference type="GO" id="GO:0003729">
    <property type="term" value="F:mRNA binding"/>
    <property type="evidence" value="ECO:0007669"/>
    <property type="project" value="TreeGrafter"/>
</dbReference>
<feature type="compositionally biased region" description="Acidic residues" evidence="4">
    <location>
        <begin position="138"/>
        <end position="151"/>
    </location>
</feature>
<dbReference type="GO" id="GO:1990904">
    <property type="term" value="C:ribonucleoprotein complex"/>
    <property type="evidence" value="ECO:0007669"/>
    <property type="project" value="TreeGrafter"/>
</dbReference>
<keyword evidence="2 3" id="KW-0694">RNA-binding</keyword>
<evidence type="ECO:0000256" key="2">
    <source>
        <dbReference type="ARBA" id="ARBA00022884"/>
    </source>
</evidence>
<feature type="compositionally biased region" description="Low complexity" evidence="4">
    <location>
        <begin position="226"/>
        <end position="238"/>
    </location>
</feature>
<name>A0A7R9A5G3_9CRUS</name>
<evidence type="ECO:0000259" key="6">
    <source>
        <dbReference type="PROSITE" id="PS50177"/>
    </source>
</evidence>
<dbReference type="PROSITE" id="PS50102">
    <property type="entry name" value="RRM"/>
    <property type="match status" value="1"/>
</dbReference>
<feature type="domain" description="NTF2" evidence="6">
    <location>
        <begin position="11"/>
        <end position="131"/>
    </location>
</feature>
<dbReference type="AlphaFoldDB" id="A0A7R9A5G3"/>
<dbReference type="InterPro" id="IPR039539">
    <property type="entry name" value="Ras_GTPase_bind_prot"/>
</dbReference>
<dbReference type="Pfam" id="PF00076">
    <property type="entry name" value="RRM_1"/>
    <property type="match status" value="1"/>
</dbReference>
<feature type="compositionally biased region" description="Gly residues" evidence="4">
    <location>
        <begin position="398"/>
        <end position="409"/>
    </location>
</feature>
<sequence length="601" mass="62605">MVMETPSPQSVGLEFVRQYYTVLNKSPMHLHRFYSHESSFVHGGLDTSEKVLKPVFGQQDIHRKILSLEFRDCHAKIRQVDAHATLSNGVVIMVSGELSNKGQPMRRFMQTFVLAPQSPRKYYVHNDIFRYQDEVFEDEEGGEEGADEIEAEGAPPPPPLAEHHPQVVTMNGTGSPSPHPPGMKTVDDIRSGSAITGTGNPQGALPPRGGPTYSAPAQVVPMTQETAPAPIPSTASAAQVEDAAKEETGMTRWSDTMEEENSVSDHADPHPSNKSPEPPHDEQEDSHPPVSEPQAHAQEPKTYANLFKGASSGGNSSGFGGGTGTSGSGAVPSGPPSQGQTSYRSEKDGGRGGPGPGPRGTGPTGRGMGSPPSQVHPRNDTRPPPTSTTGSRFHDDGGTGNGTGAGGSDGYTMGPRRPNLTLNHPDAQQLFVGNIPYSLGEEQLKEFFEGYGHVLELRVNRKPGSLGDRGGRGGGYSDRTTPNYGFVVFEDAEVVKAILQKKPIHYQGHRLNVEEKKARPRLGMGGDGGGSRGGGGMGGGRGGMGRGSGMNRGGGRGGYSSRGGGGDTRMAGGRGGGSGGGGGGGSGGGPPGPGGRGGYQR</sequence>
<dbReference type="SMART" id="SM00360">
    <property type="entry name" value="RRM"/>
    <property type="match status" value="1"/>
</dbReference>
<dbReference type="CDD" id="cd00780">
    <property type="entry name" value="NTF2"/>
    <property type="match status" value="1"/>
</dbReference>
<feature type="domain" description="RRM" evidence="5">
    <location>
        <begin position="428"/>
        <end position="518"/>
    </location>
</feature>
<dbReference type="Proteomes" id="UP000677054">
    <property type="component" value="Unassembled WGS sequence"/>
</dbReference>
<proteinExistence type="predicted"/>
<dbReference type="PROSITE" id="PS50177">
    <property type="entry name" value="NTF2_DOMAIN"/>
    <property type="match status" value="1"/>
</dbReference>
<dbReference type="GO" id="GO:0005829">
    <property type="term" value="C:cytosol"/>
    <property type="evidence" value="ECO:0007669"/>
    <property type="project" value="TreeGrafter"/>
</dbReference>
<dbReference type="PANTHER" id="PTHR10693:SF20">
    <property type="entry name" value="AT27578P"/>
    <property type="match status" value="1"/>
</dbReference>
<evidence type="ECO:0000256" key="4">
    <source>
        <dbReference type="SAM" id="MobiDB-lite"/>
    </source>
</evidence>
<dbReference type="InterPro" id="IPR018222">
    <property type="entry name" value="Nuclear_transport_factor_2_euk"/>
</dbReference>
<feature type="compositionally biased region" description="Gly residues" evidence="4">
    <location>
        <begin position="311"/>
        <end position="327"/>
    </location>
</feature>
<dbReference type="Pfam" id="PF02136">
    <property type="entry name" value="NTF2"/>
    <property type="match status" value="1"/>
</dbReference>
<feature type="region of interest" description="Disordered" evidence="4">
    <location>
        <begin position="516"/>
        <end position="601"/>
    </location>
</feature>
<dbReference type="InterPro" id="IPR032710">
    <property type="entry name" value="NTF2-like_dom_sf"/>
</dbReference>
<evidence type="ECO:0008006" key="9">
    <source>
        <dbReference type="Google" id="ProtNLM"/>
    </source>
</evidence>
<feature type="region of interest" description="Disordered" evidence="4">
    <location>
        <begin position="138"/>
        <end position="423"/>
    </location>
</feature>
<protein>
    <recommendedName>
        <fullName evidence="9">Ras GTPase-activating protein-binding protein 2</fullName>
    </recommendedName>
</protein>
<gene>
    <name evidence="7" type="ORF">DSTB1V02_LOCUS3382</name>
</gene>
<dbReference type="InterPro" id="IPR002075">
    <property type="entry name" value="NTF2_dom"/>
</dbReference>
<comment type="subcellular location">
    <subcellularLocation>
        <location evidence="1">Cytoplasm</location>
        <location evidence="1">Stress granule</location>
    </subcellularLocation>
</comment>
<evidence type="ECO:0000313" key="7">
    <source>
        <dbReference type="EMBL" id="CAD7243459.1"/>
    </source>
</evidence>
<dbReference type="FunFam" id="3.10.450.50:FF:000010">
    <property type="entry name" value="Ras GTPase-activating protein-binding protein"/>
    <property type="match status" value="1"/>
</dbReference>
<dbReference type="OrthoDB" id="339151at2759"/>
<dbReference type="PANTHER" id="PTHR10693">
    <property type="entry name" value="RAS GTPASE-ACTIVATING PROTEIN-BINDING PROTEIN"/>
    <property type="match status" value="1"/>
</dbReference>
<feature type="compositionally biased region" description="Low complexity" evidence="4">
    <location>
        <begin position="328"/>
        <end position="339"/>
    </location>
</feature>
<evidence type="ECO:0000256" key="1">
    <source>
        <dbReference type="ARBA" id="ARBA00004210"/>
    </source>
</evidence>
<dbReference type="SUPFAM" id="SSF54928">
    <property type="entry name" value="RNA-binding domain, RBD"/>
    <property type="match status" value="1"/>
</dbReference>
<dbReference type="Gene3D" id="3.10.450.50">
    <property type="match status" value="1"/>
</dbReference>
<evidence type="ECO:0000313" key="8">
    <source>
        <dbReference type="Proteomes" id="UP000677054"/>
    </source>
</evidence>
<feature type="compositionally biased region" description="Gly residues" evidence="4">
    <location>
        <begin position="351"/>
        <end position="368"/>
    </location>
</feature>
<keyword evidence="8" id="KW-1185">Reference proteome</keyword>
<feature type="compositionally biased region" description="Gly residues" evidence="4">
    <location>
        <begin position="523"/>
        <end position="601"/>
    </location>
</feature>
<evidence type="ECO:0000259" key="5">
    <source>
        <dbReference type="PROSITE" id="PS50102"/>
    </source>
</evidence>
<accession>A0A7R9A5G3</accession>
<feature type="compositionally biased region" description="Basic and acidic residues" evidence="4">
    <location>
        <begin position="263"/>
        <end position="287"/>
    </location>
</feature>
<dbReference type="InterPro" id="IPR000504">
    <property type="entry name" value="RRM_dom"/>
</dbReference>
<dbReference type="SUPFAM" id="SSF54427">
    <property type="entry name" value="NTF2-like"/>
    <property type="match status" value="1"/>
</dbReference>
<dbReference type="InterPro" id="IPR035979">
    <property type="entry name" value="RBD_domain_sf"/>
</dbReference>
<dbReference type="GO" id="GO:0010494">
    <property type="term" value="C:cytoplasmic stress granule"/>
    <property type="evidence" value="ECO:0007669"/>
    <property type="project" value="UniProtKB-SubCell"/>
</dbReference>
<organism evidence="7">
    <name type="scientific">Darwinula stevensoni</name>
    <dbReference type="NCBI Taxonomy" id="69355"/>
    <lineage>
        <taxon>Eukaryota</taxon>
        <taxon>Metazoa</taxon>
        <taxon>Ecdysozoa</taxon>
        <taxon>Arthropoda</taxon>
        <taxon>Crustacea</taxon>
        <taxon>Oligostraca</taxon>
        <taxon>Ostracoda</taxon>
        <taxon>Podocopa</taxon>
        <taxon>Podocopida</taxon>
        <taxon>Darwinulocopina</taxon>
        <taxon>Darwinuloidea</taxon>
        <taxon>Darwinulidae</taxon>
        <taxon>Darwinula</taxon>
    </lineage>
</organism>
<dbReference type="Gene3D" id="3.30.70.330">
    <property type="match status" value="1"/>
</dbReference>
<dbReference type="EMBL" id="CAJPEV010000437">
    <property type="protein sequence ID" value="CAG0885256.1"/>
    <property type="molecule type" value="Genomic_DNA"/>
</dbReference>